<dbReference type="InterPro" id="IPR011991">
    <property type="entry name" value="ArsR-like_HTH"/>
</dbReference>
<keyword evidence="1" id="KW-0059">Arsenical resistance</keyword>
<dbReference type="GO" id="GO:0046685">
    <property type="term" value="P:response to arsenic-containing substance"/>
    <property type="evidence" value="ECO:0007669"/>
    <property type="project" value="UniProtKB-KW"/>
</dbReference>
<dbReference type="Pfam" id="PF01022">
    <property type="entry name" value="HTH_5"/>
    <property type="match status" value="1"/>
</dbReference>
<dbReference type="STRING" id="1765967.BW247_01675"/>
<dbReference type="InterPro" id="IPR036388">
    <property type="entry name" value="WH-like_DNA-bd_sf"/>
</dbReference>
<dbReference type="PRINTS" id="PR00778">
    <property type="entry name" value="HTHARSR"/>
</dbReference>
<dbReference type="InterPro" id="IPR001845">
    <property type="entry name" value="HTH_ArsR_DNA-bd_dom"/>
</dbReference>
<dbReference type="NCBIfam" id="NF007528">
    <property type="entry name" value="PRK10141.1"/>
    <property type="match status" value="1"/>
</dbReference>
<evidence type="ECO:0000256" key="4">
    <source>
        <dbReference type="ARBA" id="ARBA00023163"/>
    </source>
</evidence>
<name>A0A1P8UDX6_9GAMM</name>
<dbReference type="NCBIfam" id="NF033788">
    <property type="entry name" value="HTH_metalloreg"/>
    <property type="match status" value="1"/>
</dbReference>
<dbReference type="OrthoDB" id="9793058at2"/>
<dbReference type="InterPro" id="IPR036390">
    <property type="entry name" value="WH_DNA-bd_sf"/>
</dbReference>
<sequence length="115" mass="12946">MTPETFFRALSDGTRLRCLMLLQREGELCVCELTQALDLSQPKISRHLAALREAGVVLDRRAGQWVHYRIHPELPGWAQKVLADTAAGLAQDPVYAQDAAHLHVRVEHREPVCPE</sequence>
<evidence type="ECO:0000313" key="7">
    <source>
        <dbReference type="Proteomes" id="UP000243807"/>
    </source>
</evidence>
<keyword evidence="7" id="KW-1185">Reference proteome</keyword>
<dbReference type="PANTHER" id="PTHR33154">
    <property type="entry name" value="TRANSCRIPTIONAL REGULATOR, ARSR FAMILY"/>
    <property type="match status" value="1"/>
</dbReference>
<keyword evidence="3" id="KW-0238">DNA-binding</keyword>
<evidence type="ECO:0000313" key="6">
    <source>
        <dbReference type="EMBL" id="APZ41964.1"/>
    </source>
</evidence>
<dbReference type="InterPro" id="IPR051081">
    <property type="entry name" value="HTH_MetalResp_TranReg"/>
</dbReference>
<dbReference type="AlphaFoldDB" id="A0A1P8UDX6"/>
<dbReference type="Gene3D" id="1.10.10.10">
    <property type="entry name" value="Winged helix-like DNA-binding domain superfamily/Winged helix DNA-binding domain"/>
    <property type="match status" value="1"/>
</dbReference>
<dbReference type="RefSeq" id="WP_076835311.1">
    <property type="nucleotide sequence ID" value="NZ_CP019434.1"/>
</dbReference>
<dbReference type="CDD" id="cd00090">
    <property type="entry name" value="HTH_ARSR"/>
    <property type="match status" value="1"/>
</dbReference>
<dbReference type="PROSITE" id="PS50987">
    <property type="entry name" value="HTH_ARSR_2"/>
    <property type="match status" value="1"/>
</dbReference>
<proteinExistence type="predicted"/>
<evidence type="ECO:0000256" key="1">
    <source>
        <dbReference type="ARBA" id="ARBA00022849"/>
    </source>
</evidence>
<dbReference type="FunFam" id="1.10.10.10:FF:000279">
    <property type="entry name" value="Transcriptional regulator, ArsR family"/>
    <property type="match status" value="1"/>
</dbReference>
<dbReference type="Proteomes" id="UP000243807">
    <property type="component" value="Chromosome"/>
</dbReference>
<dbReference type="SMART" id="SM00418">
    <property type="entry name" value="HTH_ARSR"/>
    <property type="match status" value="1"/>
</dbReference>
<accession>A0A1P8UDX6</accession>
<dbReference type="GO" id="GO:0003677">
    <property type="term" value="F:DNA binding"/>
    <property type="evidence" value="ECO:0007669"/>
    <property type="project" value="UniProtKB-KW"/>
</dbReference>
<reference evidence="6 7" key="1">
    <citation type="submission" date="2017-01" db="EMBL/GenBank/DDBJ databases">
        <title>Draft sequence of Acidihalobacter ferrooxidans strain DSM 14175 (strain V8).</title>
        <authorList>
            <person name="Khaleque H.N."/>
            <person name="Ramsay J.P."/>
            <person name="Murphy R.J.T."/>
            <person name="Kaksonen A.H."/>
            <person name="Boxall N.J."/>
            <person name="Watkin E.L.J."/>
        </authorList>
    </citation>
    <scope>NUCLEOTIDE SEQUENCE [LARGE SCALE GENOMIC DNA]</scope>
    <source>
        <strain evidence="6 7">V8</strain>
    </source>
</reference>
<dbReference type="KEGG" id="afy:BW247_01675"/>
<gene>
    <name evidence="6" type="ORF">BW247_01675</name>
</gene>
<feature type="domain" description="HTH arsR-type" evidence="5">
    <location>
        <begin position="1"/>
        <end position="89"/>
    </location>
</feature>
<dbReference type="GO" id="GO:0003700">
    <property type="term" value="F:DNA-binding transcription factor activity"/>
    <property type="evidence" value="ECO:0007669"/>
    <property type="project" value="InterPro"/>
</dbReference>
<keyword evidence="2" id="KW-0805">Transcription regulation</keyword>
<organism evidence="6 7">
    <name type="scientific">Acidihalobacter ferrooxydans</name>
    <dbReference type="NCBI Taxonomy" id="1765967"/>
    <lineage>
        <taxon>Bacteria</taxon>
        <taxon>Pseudomonadati</taxon>
        <taxon>Pseudomonadota</taxon>
        <taxon>Gammaproteobacteria</taxon>
        <taxon>Chromatiales</taxon>
        <taxon>Ectothiorhodospiraceae</taxon>
        <taxon>Acidihalobacter</taxon>
    </lineage>
</organism>
<dbReference type="PANTHER" id="PTHR33154:SF18">
    <property type="entry name" value="ARSENICAL RESISTANCE OPERON REPRESSOR"/>
    <property type="match status" value="1"/>
</dbReference>
<dbReference type="SUPFAM" id="SSF46785">
    <property type="entry name" value="Winged helix' DNA-binding domain"/>
    <property type="match status" value="1"/>
</dbReference>
<evidence type="ECO:0000256" key="3">
    <source>
        <dbReference type="ARBA" id="ARBA00023125"/>
    </source>
</evidence>
<evidence type="ECO:0000256" key="2">
    <source>
        <dbReference type="ARBA" id="ARBA00023015"/>
    </source>
</evidence>
<protein>
    <submittedName>
        <fullName evidence="6">Transcriptional regulator</fullName>
    </submittedName>
</protein>
<evidence type="ECO:0000259" key="5">
    <source>
        <dbReference type="PROSITE" id="PS50987"/>
    </source>
</evidence>
<keyword evidence="4" id="KW-0804">Transcription</keyword>
<dbReference type="EMBL" id="CP019434">
    <property type="protein sequence ID" value="APZ41964.1"/>
    <property type="molecule type" value="Genomic_DNA"/>
</dbReference>